<organism evidence="1 2">
    <name type="scientific">Plutella xylostella</name>
    <name type="common">Diamondback moth</name>
    <name type="synonym">Plutella maculipennis</name>
    <dbReference type="NCBI Taxonomy" id="51655"/>
    <lineage>
        <taxon>Eukaryota</taxon>
        <taxon>Metazoa</taxon>
        <taxon>Ecdysozoa</taxon>
        <taxon>Arthropoda</taxon>
        <taxon>Hexapoda</taxon>
        <taxon>Insecta</taxon>
        <taxon>Pterygota</taxon>
        <taxon>Neoptera</taxon>
        <taxon>Endopterygota</taxon>
        <taxon>Lepidoptera</taxon>
        <taxon>Glossata</taxon>
        <taxon>Ditrysia</taxon>
        <taxon>Yponomeutoidea</taxon>
        <taxon>Plutellidae</taxon>
        <taxon>Plutella</taxon>
    </lineage>
</organism>
<sequence>MNMNRSRISEGTCCGYICPSRLVLISSPVITPKVLVYTAKQLVRTRKGGKSPDQSNKGSYVQ</sequence>
<evidence type="ECO:0000313" key="2">
    <source>
        <dbReference type="Proteomes" id="UP000823941"/>
    </source>
</evidence>
<name>A0ABQ7R8G7_PLUXY</name>
<reference evidence="1 2" key="1">
    <citation type="submission" date="2021-06" db="EMBL/GenBank/DDBJ databases">
        <title>A haploid diamondback moth (Plutella xylostella L.) genome assembly resolves 31 chromosomes and identifies a diamide resistance mutation.</title>
        <authorList>
            <person name="Ward C.M."/>
            <person name="Perry K.D."/>
            <person name="Baker G."/>
            <person name="Powis K."/>
            <person name="Heckel D.G."/>
            <person name="Baxter S.W."/>
        </authorList>
    </citation>
    <scope>NUCLEOTIDE SEQUENCE [LARGE SCALE GENOMIC DNA]</scope>
    <source>
        <strain evidence="1 2">LV</strain>
        <tissue evidence="1">Single pupa</tissue>
    </source>
</reference>
<accession>A0ABQ7R8G7</accession>
<proteinExistence type="predicted"/>
<gene>
    <name evidence="1" type="ORF">JYU34_000764</name>
</gene>
<dbReference type="Proteomes" id="UP000823941">
    <property type="component" value="Chromosome 1"/>
</dbReference>
<evidence type="ECO:0000313" key="1">
    <source>
        <dbReference type="EMBL" id="KAG7313609.1"/>
    </source>
</evidence>
<dbReference type="EMBL" id="JAHIBW010000001">
    <property type="protein sequence ID" value="KAG7313609.1"/>
    <property type="molecule type" value="Genomic_DNA"/>
</dbReference>
<protein>
    <submittedName>
        <fullName evidence="1">Uncharacterized protein</fullName>
    </submittedName>
</protein>
<comment type="caution">
    <text evidence="1">The sequence shown here is derived from an EMBL/GenBank/DDBJ whole genome shotgun (WGS) entry which is preliminary data.</text>
</comment>
<keyword evidence="2" id="KW-1185">Reference proteome</keyword>